<comment type="caution">
    <text evidence="12">The sequence shown here is derived from an EMBL/GenBank/DDBJ whole genome shotgun (WGS) entry which is preliminary data.</text>
</comment>
<sequence>MADTTANPTTYNLFVNLLEGKTLNLKFTTPNVSAASIKHRLYEITKIPLRHQRLLTGTRHLGDDDDSVLSCTDAAHHFPTVHLLLRLVGGKGGFGSLLRGAASKAGQKKTSNFDACRDMSGRRLRHVNAENRLQEWRALEEQRKMEKKGEQFLKGLAKKGKKGTGDAATEKYVKKYREESARCVSEVLDSVKEAMSGKRKGKAVVKNAQPKSKRIKIWMGRNDSDTEEDDSDNEMEKSTISNNGNSSDLNKEAEGSLDSVTGGKQDGETSGRGACESGSEEEKEMVVHTVQESLHTEKNGMVEPVIQDEKIAIPCSAPDAVLGVEAMLDEKMDSNGTEMGIVEELISQPQKIPKSGDGQGIESTLIVSEANGSSESSPVENTEKMEKPLNFDEFSSAAEMEVLGAEKLKLELQARGLKCGGTLRERAARLFMLKSTPIEKIPKKLLAKK</sequence>
<dbReference type="GO" id="GO:0005634">
    <property type="term" value="C:nucleus"/>
    <property type="evidence" value="ECO:0007669"/>
    <property type="project" value="UniProtKB-SubCell"/>
</dbReference>
<evidence type="ECO:0000256" key="9">
    <source>
        <dbReference type="SAM" id="MobiDB-lite"/>
    </source>
</evidence>
<dbReference type="OMA" id="CFWTGLE"/>
<keyword evidence="8" id="KW-0131">Cell cycle</keyword>
<dbReference type="InterPro" id="IPR053822">
    <property type="entry name" value="SDE2-like_dom"/>
</dbReference>
<dbReference type="GO" id="GO:0005737">
    <property type="term" value="C:cytoplasm"/>
    <property type="evidence" value="ECO:0007669"/>
    <property type="project" value="UniProtKB-SubCell"/>
</dbReference>
<evidence type="ECO:0000313" key="12">
    <source>
        <dbReference type="EMBL" id="PRQ58441.1"/>
    </source>
</evidence>
<protein>
    <submittedName>
        <fullName evidence="12">Putative Sde2 domain-containing protein</fullName>
    </submittedName>
</protein>
<evidence type="ECO:0000256" key="4">
    <source>
        <dbReference type="ARBA" id="ARBA00022490"/>
    </source>
</evidence>
<feature type="region of interest" description="Disordered" evidence="9">
    <location>
        <begin position="194"/>
        <end position="282"/>
    </location>
</feature>
<reference evidence="12 13" key="1">
    <citation type="journal article" date="2018" name="Nat. Genet.">
        <title>The Rosa genome provides new insights in the design of modern roses.</title>
        <authorList>
            <person name="Bendahmane M."/>
        </authorList>
    </citation>
    <scope>NUCLEOTIDE SEQUENCE [LARGE SCALE GENOMIC DNA]</scope>
    <source>
        <strain evidence="13">cv. Old Blush</strain>
    </source>
</reference>
<comment type="similarity">
    <text evidence="3">Belongs to the SDE2 family.</text>
</comment>
<feature type="domain" description="SDE2/SF3A3 SAP" evidence="10">
    <location>
        <begin position="374"/>
        <end position="448"/>
    </location>
</feature>
<organism evidence="12 13">
    <name type="scientific">Rosa chinensis</name>
    <name type="common">China rose</name>
    <dbReference type="NCBI Taxonomy" id="74649"/>
    <lineage>
        <taxon>Eukaryota</taxon>
        <taxon>Viridiplantae</taxon>
        <taxon>Streptophyta</taxon>
        <taxon>Embryophyta</taxon>
        <taxon>Tracheophyta</taxon>
        <taxon>Spermatophyta</taxon>
        <taxon>Magnoliopsida</taxon>
        <taxon>eudicotyledons</taxon>
        <taxon>Gunneridae</taxon>
        <taxon>Pentapetalae</taxon>
        <taxon>rosids</taxon>
        <taxon>fabids</taxon>
        <taxon>Rosales</taxon>
        <taxon>Rosaceae</taxon>
        <taxon>Rosoideae</taxon>
        <taxon>Rosoideae incertae sedis</taxon>
        <taxon>Rosa</taxon>
    </lineage>
</organism>
<dbReference type="InterPro" id="IPR051421">
    <property type="entry name" value="RNA_Proc_DNA_Dmg_Regulator"/>
</dbReference>
<dbReference type="PANTHER" id="PTHR12786">
    <property type="entry name" value="SPLICING FACTOR SF3A-RELATED"/>
    <property type="match status" value="1"/>
</dbReference>
<name>A0A2P6SIC4_ROSCH</name>
<comment type="subcellular location">
    <subcellularLocation>
        <location evidence="2">Cytoplasm</location>
    </subcellularLocation>
    <subcellularLocation>
        <location evidence="1">Nucleus</location>
    </subcellularLocation>
</comment>
<evidence type="ECO:0000256" key="5">
    <source>
        <dbReference type="ARBA" id="ARBA00022664"/>
    </source>
</evidence>
<gene>
    <name evidence="12" type="ORF">RchiOBHm_Chr1g0359351</name>
</gene>
<evidence type="ECO:0000256" key="2">
    <source>
        <dbReference type="ARBA" id="ARBA00004496"/>
    </source>
</evidence>
<dbReference type="Gene3D" id="3.10.20.90">
    <property type="entry name" value="Phosphatidylinositol 3-kinase Catalytic Subunit, Chain A, domain 1"/>
    <property type="match status" value="1"/>
</dbReference>
<feature type="domain" description="SDE2-like" evidence="11">
    <location>
        <begin position="89"/>
        <end position="192"/>
    </location>
</feature>
<dbReference type="Pfam" id="PF13297">
    <property type="entry name" value="SDE2_2C"/>
    <property type="match status" value="1"/>
</dbReference>
<evidence type="ECO:0000259" key="10">
    <source>
        <dbReference type="Pfam" id="PF13297"/>
    </source>
</evidence>
<dbReference type="Proteomes" id="UP000238479">
    <property type="component" value="Chromosome 1"/>
</dbReference>
<dbReference type="Gramene" id="PRQ58441">
    <property type="protein sequence ID" value="PRQ58441"/>
    <property type="gene ID" value="RchiOBHm_Chr1g0359351"/>
</dbReference>
<keyword evidence="13" id="KW-1185">Reference proteome</keyword>
<evidence type="ECO:0000259" key="11">
    <source>
        <dbReference type="Pfam" id="PF22782"/>
    </source>
</evidence>
<keyword evidence="6" id="KW-0508">mRNA splicing</keyword>
<dbReference type="InterPro" id="IPR025086">
    <property type="entry name" value="SDE2/SF3A3_SAP"/>
</dbReference>
<dbReference type="Pfam" id="PF22782">
    <property type="entry name" value="SDE2"/>
    <property type="match status" value="1"/>
</dbReference>
<keyword evidence="4" id="KW-0963">Cytoplasm</keyword>
<feature type="compositionally biased region" description="Polar residues" evidence="9">
    <location>
        <begin position="238"/>
        <end position="248"/>
    </location>
</feature>
<dbReference type="PANTHER" id="PTHR12786:SF1">
    <property type="entry name" value="SPLICING REGULATOR SDE2"/>
    <property type="match status" value="1"/>
</dbReference>
<keyword evidence="7" id="KW-0539">Nucleus</keyword>
<dbReference type="GO" id="GO:0008380">
    <property type="term" value="P:RNA splicing"/>
    <property type="evidence" value="ECO:0007669"/>
    <property type="project" value="UniProtKB-KW"/>
</dbReference>
<evidence type="ECO:0000256" key="8">
    <source>
        <dbReference type="ARBA" id="ARBA00023306"/>
    </source>
</evidence>
<evidence type="ECO:0000256" key="3">
    <source>
        <dbReference type="ARBA" id="ARBA00008726"/>
    </source>
</evidence>
<dbReference type="SUPFAM" id="SSF54236">
    <property type="entry name" value="Ubiquitin-like"/>
    <property type="match status" value="1"/>
</dbReference>
<evidence type="ECO:0000256" key="6">
    <source>
        <dbReference type="ARBA" id="ARBA00023187"/>
    </source>
</evidence>
<dbReference type="EMBL" id="PDCK01000039">
    <property type="protein sequence ID" value="PRQ58441.1"/>
    <property type="molecule type" value="Genomic_DNA"/>
</dbReference>
<proteinExistence type="inferred from homology"/>
<dbReference type="STRING" id="74649.A0A2P6SIC4"/>
<evidence type="ECO:0000313" key="13">
    <source>
        <dbReference type="Proteomes" id="UP000238479"/>
    </source>
</evidence>
<dbReference type="GO" id="GO:0006397">
    <property type="term" value="P:mRNA processing"/>
    <property type="evidence" value="ECO:0007669"/>
    <property type="project" value="UniProtKB-KW"/>
</dbReference>
<keyword evidence="5" id="KW-0507">mRNA processing</keyword>
<dbReference type="AlphaFoldDB" id="A0A2P6SIC4"/>
<evidence type="ECO:0000256" key="7">
    <source>
        <dbReference type="ARBA" id="ARBA00023242"/>
    </source>
</evidence>
<accession>A0A2P6SIC4</accession>
<evidence type="ECO:0000256" key="1">
    <source>
        <dbReference type="ARBA" id="ARBA00004123"/>
    </source>
</evidence>
<dbReference type="InterPro" id="IPR029071">
    <property type="entry name" value="Ubiquitin-like_domsf"/>
</dbReference>